<proteinExistence type="predicted"/>
<evidence type="ECO:0000313" key="12">
    <source>
        <dbReference type="Proteomes" id="UP000528690"/>
    </source>
</evidence>
<keyword evidence="5 11" id="KW-0418">Kinase</keyword>
<dbReference type="EMBL" id="VZTV01106879">
    <property type="protein sequence ID" value="NXT94993.1"/>
    <property type="molecule type" value="Genomic_DNA"/>
</dbReference>
<keyword evidence="6" id="KW-0067">ATP-binding</keyword>
<evidence type="ECO:0000256" key="1">
    <source>
        <dbReference type="ARBA" id="ARBA00012513"/>
    </source>
</evidence>
<evidence type="ECO:0000256" key="5">
    <source>
        <dbReference type="ARBA" id="ARBA00022777"/>
    </source>
</evidence>
<dbReference type="Proteomes" id="UP000528690">
    <property type="component" value="Unassembled WGS sequence"/>
</dbReference>
<dbReference type="GO" id="GO:0005524">
    <property type="term" value="F:ATP binding"/>
    <property type="evidence" value="ECO:0007669"/>
    <property type="project" value="UniProtKB-KW"/>
</dbReference>
<evidence type="ECO:0000256" key="4">
    <source>
        <dbReference type="ARBA" id="ARBA00022741"/>
    </source>
</evidence>
<feature type="compositionally biased region" description="Polar residues" evidence="9">
    <location>
        <begin position="100"/>
        <end position="119"/>
    </location>
</feature>
<dbReference type="OrthoDB" id="68483at2759"/>
<dbReference type="GO" id="GO:0004683">
    <property type="term" value="F:calcium/calmodulin-dependent protein kinase activity"/>
    <property type="evidence" value="ECO:0007669"/>
    <property type="project" value="TreeGrafter"/>
</dbReference>
<dbReference type="SMART" id="SM00220">
    <property type="entry name" value="S_TKc"/>
    <property type="match status" value="1"/>
</dbReference>
<dbReference type="InterPro" id="IPR000719">
    <property type="entry name" value="Prot_kinase_dom"/>
</dbReference>
<dbReference type="GO" id="GO:0005737">
    <property type="term" value="C:cytoplasm"/>
    <property type="evidence" value="ECO:0007669"/>
    <property type="project" value="TreeGrafter"/>
</dbReference>
<reference evidence="11 12" key="1">
    <citation type="submission" date="2019-09" db="EMBL/GenBank/DDBJ databases">
        <title>Bird 10,000 Genomes (B10K) Project - Family phase.</title>
        <authorList>
            <person name="Zhang G."/>
        </authorList>
    </citation>
    <scope>NUCLEOTIDE SEQUENCE [LARGE SCALE GENOMIC DNA]</scope>
    <source>
        <strain evidence="11">B10K-DU-029-28</strain>
    </source>
</reference>
<evidence type="ECO:0000259" key="10">
    <source>
        <dbReference type="PROSITE" id="PS50011"/>
    </source>
</evidence>
<dbReference type="AlphaFoldDB" id="A0A7L3GPJ4"/>
<feature type="domain" description="Protein kinase" evidence="10">
    <location>
        <begin position="157"/>
        <end position="434"/>
    </location>
</feature>
<keyword evidence="4" id="KW-0547">Nucleotide-binding</keyword>
<keyword evidence="3" id="KW-0808">Transferase</keyword>
<accession>A0A7L3GPJ4</accession>
<dbReference type="Pfam" id="PF00069">
    <property type="entry name" value="Pkinase"/>
    <property type="match status" value="1"/>
</dbReference>
<evidence type="ECO:0000256" key="3">
    <source>
        <dbReference type="ARBA" id="ARBA00022679"/>
    </source>
</evidence>
<comment type="catalytic activity">
    <reaction evidence="8">
        <text>L-seryl-[protein] + ATP = O-phospho-L-seryl-[protein] + ADP + H(+)</text>
        <dbReference type="Rhea" id="RHEA:17989"/>
        <dbReference type="Rhea" id="RHEA-COMP:9863"/>
        <dbReference type="Rhea" id="RHEA-COMP:11604"/>
        <dbReference type="ChEBI" id="CHEBI:15378"/>
        <dbReference type="ChEBI" id="CHEBI:29999"/>
        <dbReference type="ChEBI" id="CHEBI:30616"/>
        <dbReference type="ChEBI" id="CHEBI:83421"/>
        <dbReference type="ChEBI" id="CHEBI:456216"/>
        <dbReference type="EC" id="2.7.11.1"/>
    </reaction>
</comment>
<dbReference type="FunFam" id="1.10.510.10:FF:000091">
    <property type="entry name" value="Calcium/calmodulin-dependent protein kinase kinase 2 isoform 1"/>
    <property type="match status" value="1"/>
</dbReference>
<dbReference type="Gene3D" id="3.30.200.20">
    <property type="entry name" value="Phosphorylase Kinase, domain 1"/>
    <property type="match status" value="1"/>
</dbReference>
<feature type="non-terminal residue" evidence="11">
    <location>
        <position position="507"/>
    </location>
</feature>
<evidence type="ECO:0000256" key="9">
    <source>
        <dbReference type="SAM" id="MobiDB-lite"/>
    </source>
</evidence>
<dbReference type="GO" id="GO:0035556">
    <property type="term" value="P:intracellular signal transduction"/>
    <property type="evidence" value="ECO:0007669"/>
    <property type="project" value="TreeGrafter"/>
</dbReference>
<dbReference type="PROSITE" id="PS00108">
    <property type="entry name" value="PROTEIN_KINASE_ST"/>
    <property type="match status" value="1"/>
</dbReference>
<feature type="region of interest" description="Disordered" evidence="9">
    <location>
        <begin position="30"/>
        <end position="133"/>
    </location>
</feature>
<evidence type="ECO:0000256" key="8">
    <source>
        <dbReference type="ARBA" id="ARBA00048679"/>
    </source>
</evidence>
<evidence type="ECO:0000256" key="7">
    <source>
        <dbReference type="ARBA" id="ARBA00047899"/>
    </source>
</evidence>
<feature type="non-terminal residue" evidence="11">
    <location>
        <position position="1"/>
    </location>
</feature>
<dbReference type="PANTHER" id="PTHR24346:SF111">
    <property type="entry name" value="CALCIUM_CALMODULIN-DEPENDENT PROTEIN KINASE KINASE 1"/>
    <property type="match status" value="1"/>
</dbReference>
<name>A0A7L3GPJ4_9AVES</name>
<keyword evidence="12" id="KW-1185">Reference proteome</keyword>
<dbReference type="EC" id="2.7.11.1" evidence="1"/>
<dbReference type="SUPFAM" id="SSF56112">
    <property type="entry name" value="Protein kinase-like (PK-like)"/>
    <property type="match status" value="1"/>
</dbReference>
<dbReference type="InterPro" id="IPR008271">
    <property type="entry name" value="Ser/Thr_kinase_AS"/>
</dbReference>
<gene>
    <name evidence="11" type="primary">Camkk1</name>
    <name evidence="11" type="ORF">ANHRUF_R06124</name>
</gene>
<dbReference type="Gene3D" id="1.10.510.10">
    <property type="entry name" value="Transferase(Phosphotransferase) domain 1"/>
    <property type="match status" value="1"/>
</dbReference>
<comment type="caution">
    <text evidence="11">The sequence shown here is derived from an EMBL/GenBank/DDBJ whole genome shotgun (WGS) entry which is preliminary data.</text>
</comment>
<protein>
    <recommendedName>
        <fullName evidence="1">non-specific serine/threonine protein kinase</fullName>
        <ecNumber evidence="1">2.7.11.1</ecNumber>
    </recommendedName>
</protein>
<keyword evidence="2" id="KW-0723">Serine/threonine-protein kinase</keyword>
<comment type="catalytic activity">
    <reaction evidence="7">
        <text>L-threonyl-[protein] + ATP = O-phospho-L-threonyl-[protein] + ADP + H(+)</text>
        <dbReference type="Rhea" id="RHEA:46608"/>
        <dbReference type="Rhea" id="RHEA-COMP:11060"/>
        <dbReference type="Rhea" id="RHEA-COMP:11605"/>
        <dbReference type="ChEBI" id="CHEBI:15378"/>
        <dbReference type="ChEBI" id="CHEBI:30013"/>
        <dbReference type="ChEBI" id="CHEBI:30616"/>
        <dbReference type="ChEBI" id="CHEBI:61977"/>
        <dbReference type="ChEBI" id="CHEBI:456216"/>
        <dbReference type="EC" id="2.7.11.1"/>
    </reaction>
</comment>
<evidence type="ECO:0000256" key="6">
    <source>
        <dbReference type="ARBA" id="ARBA00022840"/>
    </source>
</evidence>
<sequence>SPANAVDGDTDMCCKDTQTELAERVAAIDVAVGRDRSDQNGEDNTEENNTVFSDNRKDVQRNGVNSGVGMNELLPSQQSEDAHWRPVPKRPLTRPVLSSRKLSLQERSSGGYLASSNTPGYGPYATGPSPRIMRRPTIESNRVSISDSEDCVQLNQYKLQSEIGKGSYGVVKLAYNENDDKYYVSVSLFLAAIAAPRRPPPRGSKASSGEQPKPMAPLDRVYQEIAILKKLDHVNIVKLIEVLDDPAEDNLYMVTLRLPNRPVMEVPSDQPFSEEQARFYFRDIVLGIEYLHYQKIIHRDIKPSNLLLGDDGHVKIADFGVSNQFEGNDAQLSSTAGTPAFMAPEAISDTGKSFSGKALDVWAMGITLYCFVYGKCPFIDEYILGLHNRIKNKPVEFPEEAQISEELKELILRMLDKNPETRITVSEIKVHPWLTKGGKEPLPLEEEHCTVVEVTEEEVKNSVKMIPSLPAVILVKAMLRKRSFGNPFEVQTRREERSMSAPGNLLM</sequence>
<evidence type="ECO:0000313" key="11">
    <source>
        <dbReference type="EMBL" id="NXT94993.1"/>
    </source>
</evidence>
<dbReference type="GO" id="GO:0005516">
    <property type="term" value="F:calmodulin binding"/>
    <property type="evidence" value="ECO:0007669"/>
    <property type="project" value="TreeGrafter"/>
</dbReference>
<evidence type="ECO:0000256" key="2">
    <source>
        <dbReference type="ARBA" id="ARBA00022527"/>
    </source>
</evidence>
<dbReference type="PANTHER" id="PTHR24346">
    <property type="entry name" value="MAP/MICROTUBULE AFFINITY-REGULATING KINASE"/>
    <property type="match status" value="1"/>
</dbReference>
<organism evidence="11 12">
    <name type="scientific">Anhinga rufa</name>
    <name type="common">African darter</name>
    <dbReference type="NCBI Taxonomy" id="317792"/>
    <lineage>
        <taxon>Eukaryota</taxon>
        <taxon>Metazoa</taxon>
        <taxon>Chordata</taxon>
        <taxon>Craniata</taxon>
        <taxon>Vertebrata</taxon>
        <taxon>Euteleostomi</taxon>
        <taxon>Archelosauria</taxon>
        <taxon>Archosauria</taxon>
        <taxon>Dinosauria</taxon>
        <taxon>Saurischia</taxon>
        <taxon>Theropoda</taxon>
        <taxon>Coelurosauria</taxon>
        <taxon>Aves</taxon>
        <taxon>Neognathae</taxon>
        <taxon>Neoaves</taxon>
        <taxon>Aequornithes</taxon>
        <taxon>Suliformes</taxon>
        <taxon>Anhingidae</taxon>
        <taxon>Anhinga</taxon>
    </lineage>
</organism>
<dbReference type="PROSITE" id="PS50011">
    <property type="entry name" value="PROTEIN_KINASE_DOM"/>
    <property type="match status" value="1"/>
</dbReference>
<dbReference type="InterPro" id="IPR011009">
    <property type="entry name" value="Kinase-like_dom_sf"/>
</dbReference>